<dbReference type="EMBL" id="MCFD01000001">
    <property type="protein sequence ID" value="ORX74320.1"/>
    <property type="molecule type" value="Genomic_DNA"/>
</dbReference>
<name>A0A1Y1WL70_9FUNG</name>
<dbReference type="Gene3D" id="3.40.50.150">
    <property type="entry name" value="Vaccinia Virus protein VP39"/>
    <property type="match status" value="1"/>
</dbReference>
<protein>
    <submittedName>
        <fullName evidence="1">S-adenosyl-L-methionine-dependent methyltransferase</fullName>
    </submittedName>
</protein>
<dbReference type="OrthoDB" id="3647at2759"/>
<evidence type="ECO:0000313" key="2">
    <source>
        <dbReference type="Proteomes" id="UP000193922"/>
    </source>
</evidence>
<dbReference type="AlphaFoldDB" id="A0A1Y1WL70"/>
<organism evidence="1 2">
    <name type="scientific">Linderina pennispora</name>
    <dbReference type="NCBI Taxonomy" id="61395"/>
    <lineage>
        <taxon>Eukaryota</taxon>
        <taxon>Fungi</taxon>
        <taxon>Fungi incertae sedis</taxon>
        <taxon>Zoopagomycota</taxon>
        <taxon>Kickxellomycotina</taxon>
        <taxon>Kickxellomycetes</taxon>
        <taxon>Kickxellales</taxon>
        <taxon>Kickxellaceae</taxon>
        <taxon>Linderina</taxon>
    </lineage>
</organism>
<evidence type="ECO:0000313" key="1">
    <source>
        <dbReference type="EMBL" id="ORX74320.1"/>
    </source>
</evidence>
<accession>A0A1Y1WL70</accession>
<dbReference type="SUPFAM" id="SSF53335">
    <property type="entry name" value="S-adenosyl-L-methionine-dependent methyltransferases"/>
    <property type="match status" value="1"/>
</dbReference>
<dbReference type="STRING" id="61395.A0A1Y1WL70"/>
<gene>
    <name evidence="1" type="ORF">DL89DRAFT_264236</name>
</gene>
<dbReference type="RefSeq" id="XP_040747531.1">
    <property type="nucleotide sequence ID" value="XM_040886165.1"/>
</dbReference>
<comment type="caution">
    <text evidence="1">The sequence shown here is derived from an EMBL/GenBank/DDBJ whole genome shotgun (WGS) entry which is preliminary data.</text>
</comment>
<dbReference type="InterPro" id="IPR029063">
    <property type="entry name" value="SAM-dependent_MTases_sf"/>
</dbReference>
<sequence length="222" mass="23880">MSTISHYSSSDTVKCGDPAPLSEKQDYMDAAYTAIADVTGLGLGLYGKRELIKLIGAAPGSRMLDMAAGTGDAAMLFFEYQEKVNNDNKATATLKKRLADTSGHKDGRIEYTQGNAEHMPEIADGSFDVYCCIFGLHNMPNRARPGGKICIGELNGGNGALGKAIFGTLNRYVFDREMANRIKESVLAFPSPSDFANELKDAGFELEGCGYHSLGFIGIKPM</sequence>
<reference evidence="1 2" key="1">
    <citation type="submission" date="2016-07" db="EMBL/GenBank/DDBJ databases">
        <title>Pervasive Adenine N6-methylation of Active Genes in Fungi.</title>
        <authorList>
            <consortium name="DOE Joint Genome Institute"/>
            <person name="Mondo S.J."/>
            <person name="Dannebaum R.O."/>
            <person name="Kuo R.C."/>
            <person name="Labutti K."/>
            <person name="Haridas S."/>
            <person name="Kuo A."/>
            <person name="Salamov A."/>
            <person name="Ahrendt S.R."/>
            <person name="Lipzen A."/>
            <person name="Sullivan W."/>
            <person name="Andreopoulos W.B."/>
            <person name="Clum A."/>
            <person name="Lindquist E."/>
            <person name="Daum C."/>
            <person name="Ramamoorthy G.K."/>
            <person name="Gryganskyi A."/>
            <person name="Culley D."/>
            <person name="Magnuson J.K."/>
            <person name="James T.Y."/>
            <person name="O'Malley M.A."/>
            <person name="Stajich J.E."/>
            <person name="Spatafora J.W."/>
            <person name="Visel A."/>
            <person name="Grigoriev I.V."/>
        </authorList>
    </citation>
    <scope>NUCLEOTIDE SEQUENCE [LARGE SCALE GENOMIC DNA]</scope>
    <source>
        <strain evidence="1 2">ATCC 12442</strain>
    </source>
</reference>
<dbReference type="GO" id="GO:0008168">
    <property type="term" value="F:methyltransferase activity"/>
    <property type="evidence" value="ECO:0007669"/>
    <property type="project" value="UniProtKB-KW"/>
</dbReference>
<dbReference type="GeneID" id="63802813"/>
<dbReference type="Proteomes" id="UP000193922">
    <property type="component" value="Unassembled WGS sequence"/>
</dbReference>
<dbReference type="CDD" id="cd02440">
    <property type="entry name" value="AdoMet_MTases"/>
    <property type="match status" value="1"/>
</dbReference>
<keyword evidence="1" id="KW-0808">Transferase</keyword>
<keyword evidence="1" id="KW-0489">Methyltransferase</keyword>
<dbReference type="Pfam" id="PF01209">
    <property type="entry name" value="Ubie_methyltran"/>
    <property type="match status" value="1"/>
</dbReference>
<dbReference type="GO" id="GO:0032259">
    <property type="term" value="P:methylation"/>
    <property type="evidence" value="ECO:0007669"/>
    <property type="project" value="UniProtKB-KW"/>
</dbReference>
<keyword evidence="2" id="KW-1185">Reference proteome</keyword>
<proteinExistence type="predicted"/>